<evidence type="ECO:0000256" key="5">
    <source>
        <dbReference type="SAM" id="Phobius"/>
    </source>
</evidence>
<sequence length="268" mass="29125">MDISPWIPCGLSMASVFLCLMLLAIGPDPRKSPDSSFSANPPQSIQEENISLLDQDPKTSPKSELVNGVFAALSDRNTMLLVPVFLVNIFRYAMLSLLIQYASVRFGLKISTGATFYTETALINIILFLFLVPRSTAYIRLAYNVRPETIDLVLVRTSVALLALGCVFIFAAGFGSRVSALSLVSYWISNDAKATLYAAIVVLESLGHAVGDPAIQLIFAGCLGLPPFWRAMPFFVAAGFYALATLSSSFVKLDQGMEHQEEPLLGND</sequence>
<keyword evidence="2 5" id="KW-0812">Transmembrane</keyword>
<dbReference type="PANTHER" id="PTHR23507:SF1">
    <property type="entry name" value="FI18259P1-RELATED"/>
    <property type="match status" value="1"/>
</dbReference>
<dbReference type="PANTHER" id="PTHR23507">
    <property type="entry name" value="ZGC:174356"/>
    <property type="match status" value="1"/>
</dbReference>
<accession>A0A2J6THK8</accession>
<feature type="transmembrane region" description="Helical" evidence="5">
    <location>
        <begin position="114"/>
        <end position="132"/>
    </location>
</feature>
<dbReference type="GO" id="GO:0022857">
    <property type="term" value="F:transmembrane transporter activity"/>
    <property type="evidence" value="ECO:0007669"/>
    <property type="project" value="TreeGrafter"/>
</dbReference>
<dbReference type="OrthoDB" id="194139at2759"/>
<dbReference type="Gene3D" id="1.20.1250.20">
    <property type="entry name" value="MFS general substrate transporter like domains"/>
    <property type="match status" value="1"/>
</dbReference>
<feature type="transmembrane region" description="Helical" evidence="5">
    <location>
        <begin position="153"/>
        <end position="174"/>
    </location>
</feature>
<evidence type="ECO:0000313" key="6">
    <source>
        <dbReference type="EMBL" id="PMD62481.1"/>
    </source>
</evidence>
<dbReference type="AlphaFoldDB" id="A0A2J6THK8"/>
<keyword evidence="3 5" id="KW-1133">Transmembrane helix</keyword>
<organism evidence="6 7">
    <name type="scientific">Hyaloscypha bicolor E</name>
    <dbReference type="NCBI Taxonomy" id="1095630"/>
    <lineage>
        <taxon>Eukaryota</taxon>
        <taxon>Fungi</taxon>
        <taxon>Dikarya</taxon>
        <taxon>Ascomycota</taxon>
        <taxon>Pezizomycotina</taxon>
        <taxon>Leotiomycetes</taxon>
        <taxon>Helotiales</taxon>
        <taxon>Hyaloscyphaceae</taxon>
        <taxon>Hyaloscypha</taxon>
        <taxon>Hyaloscypha bicolor</taxon>
    </lineage>
</organism>
<keyword evidence="4 5" id="KW-0472">Membrane</keyword>
<evidence type="ECO:0000256" key="4">
    <source>
        <dbReference type="ARBA" id="ARBA00023136"/>
    </source>
</evidence>
<dbReference type="EMBL" id="KZ613783">
    <property type="protein sequence ID" value="PMD62481.1"/>
    <property type="molecule type" value="Genomic_DNA"/>
</dbReference>
<comment type="subcellular location">
    <subcellularLocation>
        <location evidence="1">Membrane</location>
        <topology evidence="1">Multi-pass membrane protein</topology>
    </subcellularLocation>
</comment>
<evidence type="ECO:0000313" key="7">
    <source>
        <dbReference type="Proteomes" id="UP000235371"/>
    </source>
</evidence>
<evidence type="ECO:0000256" key="3">
    <source>
        <dbReference type="ARBA" id="ARBA00022989"/>
    </source>
</evidence>
<evidence type="ECO:0000256" key="2">
    <source>
        <dbReference type="ARBA" id="ARBA00022692"/>
    </source>
</evidence>
<protein>
    <recommendedName>
        <fullName evidence="8">MFS general substrate transporter</fullName>
    </recommendedName>
</protein>
<gene>
    <name evidence="6" type="ORF">K444DRAFT_523851</name>
</gene>
<dbReference type="GeneID" id="36582400"/>
<feature type="transmembrane region" description="Helical" evidence="5">
    <location>
        <begin position="6"/>
        <end position="25"/>
    </location>
</feature>
<dbReference type="InParanoid" id="A0A2J6THK8"/>
<evidence type="ECO:0000256" key="1">
    <source>
        <dbReference type="ARBA" id="ARBA00004141"/>
    </source>
</evidence>
<dbReference type="InterPro" id="IPR036259">
    <property type="entry name" value="MFS_trans_sf"/>
</dbReference>
<dbReference type="SUPFAM" id="SSF103473">
    <property type="entry name" value="MFS general substrate transporter"/>
    <property type="match status" value="1"/>
</dbReference>
<proteinExistence type="predicted"/>
<feature type="transmembrane region" description="Helical" evidence="5">
    <location>
        <begin position="231"/>
        <end position="251"/>
    </location>
</feature>
<reference evidence="6 7" key="1">
    <citation type="submission" date="2016-04" db="EMBL/GenBank/DDBJ databases">
        <title>A degradative enzymes factory behind the ericoid mycorrhizal symbiosis.</title>
        <authorList>
            <consortium name="DOE Joint Genome Institute"/>
            <person name="Martino E."/>
            <person name="Morin E."/>
            <person name="Grelet G."/>
            <person name="Kuo A."/>
            <person name="Kohler A."/>
            <person name="Daghino S."/>
            <person name="Barry K."/>
            <person name="Choi C."/>
            <person name="Cichocki N."/>
            <person name="Clum A."/>
            <person name="Copeland A."/>
            <person name="Hainaut M."/>
            <person name="Haridas S."/>
            <person name="Labutti K."/>
            <person name="Lindquist E."/>
            <person name="Lipzen A."/>
            <person name="Khouja H.-R."/>
            <person name="Murat C."/>
            <person name="Ohm R."/>
            <person name="Olson A."/>
            <person name="Spatafora J."/>
            <person name="Veneault-Fourrey C."/>
            <person name="Henrissat B."/>
            <person name="Grigoriev I."/>
            <person name="Martin F."/>
            <person name="Perotto S."/>
        </authorList>
    </citation>
    <scope>NUCLEOTIDE SEQUENCE [LARGE SCALE GENOMIC DNA]</scope>
    <source>
        <strain evidence="6 7">E</strain>
    </source>
</reference>
<name>A0A2J6THK8_9HELO</name>
<dbReference type="GO" id="GO:0016020">
    <property type="term" value="C:membrane"/>
    <property type="evidence" value="ECO:0007669"/>
    <property type="project" value="UniProtKB-SubCell"/>
</dbReference>
<dbReference type="Proteomes" id="UP000235371">
    <property type="component" value="Unassembled WGS sequence"/>
</dbReference>
<feature type="transmembrane region" description="Helical" evidence="5">
    <location>
        <begin position="80"/>
        <end position="102"/>
    </location>
</feature>
<evidence type="ECO:0008006" key="8">
    <source>
        <dbReference type="Google" id="ProtNLM"/>
    </source>
</evidence>
<keyword evidence="7" id="KW-1185">Reference proteome</keyword>
<dbReference type="RefSeq" id="XP_024739385.1">
    <property type="nucleotide sequence ID" value="XM_024874320.1"/>
</dbReference>